<keyword evidence="2" id="KW-1185">Reference proteome</keyword>
<dbReference type="Proteomes" id="UP001232536">
    <property type="component" value="Unassembled WGS sequence"/>
</dbReference>
<comment type="caution">
    <text evidence="1">The sequence shown here is derived from an EMBL/GenBank/DDBJ whole genome shotgun (WGS) entry which is preliminary data.</text>
</comment>
<evidence type="ECO:0000313" key="1">
    <source>
        <dbReference type="EMBL" id="MDO8107209.1"/>
    </source>
</evidence>
<protein>
    <recommendedName>
        <fullName evidence="3">Transposase</fullName>
    </recommendedName>
</protein>
<name>A0ABT9D8I4_9CELL</name>
<dbReference type="RefSeq" id="WP_304600843.1">
    <property type="nucleotide sequence ID" value="NZ_JAUQYP010000001.1"/>
</dbReference>
<proteinExistence type="predicted"/>
<gene>
    <name evidence="1" type="ORF">Q6348_08375</name>
</gene>
<organism evidence="1 2">
    <name type="scientific">Actinotalea lenta</name>
    <dbReference type="NCBI Taxonomy" id="3064654"/>
    <lineage>
        <taxon>Bacteria</taxon>
        <taxon>Bacillati</taxon>
        <taxon>Actinomycetota</taxon>
        <taxon>Actinomycetes</taxon>
        <taxon>Micrococcales</taxon>
        <taxon>Cellulomonadaceae</taxon>
        <taxon>Actinotalea</taxon>
    </lineage>
</organism>
<reference evidence="1 2" key="1">
    <citation type="submission" date="2023-07" db="EMBL/GenBank/DDBJ databases">
        <title>Description of novel actinomycetes strains, isolated from tidal flat sediment.</title>
        <authorList>
            <person name="Lu C."/>
        </authorList>
    </citation>
    <scope>NUCLEOTIDE SEQUENCE [LARGE SCALE GENOMIC DNA]</scope>
    <source>
        <strain evidence="1 2">SYSU T00b441</strain>
    </source>
</reference>
<dbReference type="EMBL" id="JAUQYP010000001">
    <property type="protein sequence ID" value="MDO8107209.1"/>
    <property type="molecule type" value="Genomic_DNA"/>
</dbReference>
<sequence length="488" mass="53935">MTPSIRFAGTSERLRAVLTYPAIYQIGAELDQRSLIGRPRLHPPYVLLIFASLARITRSTVRTETDLAVPGAWDQIREQMLATIAEHRLDVPAPPTTPPAWHHWRRLRDEHLCDDAALAQIRRLHLPLALDLAHDLGLLRTDGPGSLTHPDRTRAVYGDGTIVRPIYAPPRAVRLDQPTGTTLWYPDRTGRLRERPSQRYDPDIAEHHGHSGPVHGHGYVAFHARGPHVYQRVVLTIDHIDRPGQEANTAVRLVGELRAAAGDGIQVVVYDGALRGTHIDKIQTRDGYVVLAKQPEYTDAAQAPAAVRTDQGRRAPSLPLGLATHTTAAGPCSHTLAAVKGRVSLLDLDDAGDPVVVATLTRGAVKRSRRKDGTHHFNVGYRIPCPAGDFTTWLSPHPTGPGDPRPEQLRILADDDPDAMVIRGIRSDAESNHAQFKRTLITERAMSLGWRRGLIDYYAFAWYSNALTHHRANELAAVEQRRHGRAGG</sequence>
<evidence type="ECO:0000313" key="2">
    <source>
        <dbReference type="Proteomes" id="UP001232536"/>
    </source>
</evidence>
<accession>A0ABT9D8I4</accession>
<evidence type="ECO:0008006" key="3">
    <source>
        <dbReference type="Google" id="ProtNLM"/>
    </source>
</evidence>